<dbReference type="PANTHER" id="PTHR42718">
    <property type="entry name" value="MAJOR FACILITATOR SUPERFAMILY MULTIDRUG TRANSPORTER MFSC"/>
    <property type="match status" value="1"/>
</dbReference>
<dbReference type="InterPro" id="IPR020846">
    <property type="entry name" value="MFS_dom"/>
</dbReference>
<feature type="transmembrane region" description="Helical" evidence="7">
    <location>
        <begin position="226"/>
        <end position="243"/>
    </location>
</feature>
<dbReference type="SUPFAM" id="SSF103473">
    <property type="entry name" value="MFS general substrate transporter"/>
    <property type="match status" value="2"/>
</dbReference>
<accession>A0A0R1V5Z3</accession>
<keyword evidence="6 7" id="KW-0472">Membrane</keyword>
<feature type="transmembrane region" description="Helical" evidence="7">
    <location>
        <begin position="390"/>
        <end position="411"/>
    </location>
</feature>
<sequence>MNKKQKLLIFSMATGIFLCMLDTTIMNIALPSIQTGLNVDLEQLSWALNIYTIVFAVFTIPFGRLADILGRNKVYLFGLVAFGGGSLISGLASNAMLLIAGRAVQSLGAAVVFPASMTIGISMVGMKQRKIALSVLGITQGLAAAFGPTLGGIVTQYLGWRYIFFCNLPLVLLAGILSFCLLPLRKERTLAAKIDFLGMLLSMSLLFSLTLALVKGNDWGWQSGRVLLLGAVFISSFILFVIVEHFSKSPMIPLALFRERQFTGAALAVILTGVFLVAIMVIMPTFLTKILGKSELAAAFMITPTSLMIFFLSPIGGQFLEKIGPRLMIATGFCLMVCGYLVLSLIDPRQYTQIVISLLLIGGGFGIIAGPVIFLGAAEFTGEMLSASQSVLGLFRQVGTLLAVAIFVSALTTNLKSAKTAALTAANARIAATSLPQKSKKTFKARVQEEFAKEGTSKTTATEQTSKNTISKTTEQQLVAAAYQKTIQKIPNGSALPQGKQTQIRAAVALKVKQELNRQQRIINTTTTKIQADTQNKLQNAFIKPFRQALPWIVLASFSSLLFDRKKKAKQA</sequence>
<evidence type="ECO:0000256" key="4">
    <source>
        <dbReference type="ARBA" id="ARBA00022692"/>
    </source>
</evidence>
<evidence type="ECO:0000256" key="6">
    <source>
        <dbReference type="ARBA" id="ARBA00023136"/>
    </source>
</evidence>
<feature type="domain" description="Major facilitator superfamily (MFS) profile" evidence="8">
    <location>
        <begin position="8"/>
        <end position="440"/>
    </location>
</feature>
<feature type="transmembrane region" description="Helical" evidence="7">
    <location>
        <begin position="106"/>
        <end position="124"/>
    </location>
</feature>
<dbReference type="Proteomes" id="UP000051166">
    <property type="component" value="Unassembled WGS sequence"/>
</dbReference>
<feature type="transmembrane region" description="Helical" evidence="7">
    <location>
        <begin position="44"/>
        <end position="62"/>
    </location>
</feature>
<dbReference type="PANTHER" id="PTHR42718:SF46">
    <property type="entry name" value="BLR6921 PROTEIN"/>
    <property type="match status" value="1"/>
</dbReference>
<dbReference type="GeneID" id="98308948"/>
<feature type="transmembrane region" description="Helical" evidence="7">
    <location>
        <begin position="131"/>
        <end position="150"/>
    </location>
</feature>
<dbReference type="GO" id="GO:0005886">
    <property type="term" value="C:plasma membrane"/>
    <property type="evidence" value="ECO:0007669"/>
    <property type="project" value="UniProtKB-SubCell"/>
</dbReference>
<proteinExistence type="predicted"/>
<keyword evidence="10" id="KW-1185">Reference proteome</keyword>
<feature type="transmembrane region" description="Helical" evidence="7">
    <location>
        <begin position="296"/>
        <end position="315"/>
    </location>
</feature>
<dbReference type="Gene3D" id="1.20.1720.10">
    <property type="entry name" value="Multidrug resistance protein D"/>
    <property type="match status" value="1"/>
</dbReference>
<dbReference type="PROSITE" id="PS50850">
    <property type="entry name" value="MFS"/>
    <property type="match status" value="1"/>
</dbReference>
<feature type="transmembrane region" description="Helical" evidence="7">
    <location>
        <begin position="74"/>
        <end position="100"/>
    </location>
</feature>
<feature type="transmembrane region" description="Helical" evidence="7">
    <location>
        <begin position="7"/>
        <end position="29"/>
    </location>
</feature>
<keyword evidence="2" id="KW-0813">Transport</keyword>
<feature type="transmembrane region" description="Helical" evidence="7">
    <location>
        <begin position="264"/>
        <end position="284"/>
    </location>
</feature>
<protein>
    <submittedName>
        <fullName evidence="9">Transporter, major facilitator family protein</fullName>
    </submittedName>
</protein>
<dbReference type="InterPro" id="IPR036259">
    <property type="entry name" value="MFS_trans_sf"/>
</dbReference>
<evidence type="ECO:0000259" key="8">
    <source>
        <dbReference type="PROSITE" id="PS50850"/>
    </source>
</evidence>
<dbReference type="RefSeq" id="WP_156653538.1">
    <property type="nucleotide sequence ID" value="NZ_AZFQ01000053.1"/>
</dbReference>
<keyword evidence="4 7" id="KW-0812">Transmembrane</keyword>
<evidence type="ECO:0000256" key="1">
    <source>
        <dbReference type="ARBA" id="ARBA00004651"/>
    </source>
</evidence>
<feature type="transmembrane region" description="Helical" evidence="7">
    <location>
        <begin position="327"/>
        <end position="346"/>
    </location>
</feature>
<evidence type="ECO:0000256" key="7">
    <source>
        <dbReference type="SAM" id="Phobius"/>
    </source>
</evidence>
<dbReference type="AlphaFoldDB" id="A0A0R1V5Z3"/>
<dbReference type="Pfam" id="PF07690">
    <property type="entry name" value="MFS_1"/>
    <property type="match status" value="1"/>
</dbReference>
<evidence type="ECO:0000313" key="10">
    <source>
        <dbReference type="Proteomes" id="UP000051166"/>
    </source>
</evidence>
<comment type="caution">
    <text evidence="9">The sequence shown here is derived from an EMBL/GenBank/DDBJ whole genome shotgun (WGS) entry which is preliminary data.</text>
</comment>
<keyword evidence="3" id="KW-1003">Cell membrane</keyword>
<organism evidence="9 10">
    <name type="scientific">Liquorilactobacillus satsumensis DSM 16230 = JCM 12392</name>
    <dbReference type="NCBI Taxonomy" id="1423801"/>
    <lineage>
        <taxon>Bacteria</taxon>
        <taxon>Bacillati</taxon>
        <taxon>Bacillota</taxon>
        <taxon>Bacilli</taxon>
        <taxon>Lactobacillales</taxon>
        <taxon>Lactobacillaceae</taxon>
        <taxon>Liquorilactobacillus</taxon>
    </lineage>
</organism>
<dbReference type="InterPro" id="IPR011701">
    <property type="entry name" value="MFS"/>
</dbReference>
<feature type="transmembrane region" description="Helical" evidence="7">
    <location>
        <begin position="162"/>
        <end position="184"/>
    </location>
</feature>
<dbReference type="InterPro" id="IPR004638">
    <property type="entry name" value="EmrB-like"/>
</dbReference>
<dbReference type="EMBL" id="AZFQ01000053">
    <property type="protein sequence ID" value="KRL97147.1"/>
    <property type="molecule type" value="Genomic_DNA"/>
</dbReference>
<evidence type="ECO:0000256" key="3">
    <source>
        <dbReference type="ARBA" id="ARBA00022475"/>
    </source>
</evidence>
<evidence type="ECO:0000313" key="9">
    <source>
        <dbReference type="EMBL" id="KRL97147.1"/>
    </source>
</evidence>
<feature type="transmembrane region" description="Helical" evidence="7">
    <location>
        <begin position="196"/>
        <end position="214"/>
    </location>
</feature>
<keyword evidence="5 7" id="KW-1133">Transmembrane helix</keyword>
<comment type="subcellular location">
    <subcellularLocation>
        <location evidence="1">Cell membrane</location>
        <topology evidence="1">Multi-pass membrane protein</topology>
    </subcellularLocation>
</comment>
<dbReference type="PATRIC" id="fig|1423801.4.peg.1739"/>
<evidence type="ECO:0000256" key="5">
    <source>
        <dbReference type="ARBA" id="ARBA00022989"/>
    </source>
</evidence>
<dbReference type="NCBIfam" id="TIGR00711">
    <property type="entry name" value="efflux_EmrB"/>
    <property type="match status" value="1"/>
</dbReference>
<reference evidence="9 10" key="1">
    <citation type="journal article" date="2015" name="Genome Announc.">
        <title>Expanding the biotechnology potential of lactobacilli through comparative genomics of 213 strains and associated genera.</title>
        <authorList>
            <person name="Sun Z."/>
            <person name="Harris H.M."/>
            <person name="McCann A."/>
            <person name="Guo C."/>
            <person name="Argimon S."/>
            <person name="Zhang W."/>
            <person name="Yang X."/>
            <person name="Jeffery I.B."/>
            <person name="Cooney J.C."/>
            <person name="Kagawa T.F."/>
            <person name="Liu W."/>
            <person name="Song Y."/>
            <person name="Salvetti E."/>
            <person name="Wrobel A."/>
            <person name="Rasinkangas P."/>
            <person name="Parkhill J."/>
            <person name="Rea M.C."/>
            <person name="O'Sullivan O."/>
            <person name="Ritari J."/>
            <person name="Douillard F.P."/>
            <person name="Paul Ross R."/>
            <person name="Yang R."/>
            <person name="Briner A.E."/>
            <person name="Felis G.E."/>
            <person name="de Vos W.M."/>
            <person name="Barrangou R."/>
            <person name="Klaenhammer T.R."/>
            <person name="Caufield P.W."/>
            <person name="Cui Y."/>
            <person name="Zhang H."/>
            <person name="O'Toole P.W."/>
        </authorList>
    </citation>
    <scope>NUCLEOTIDE SEQUENCE [LARGE SCALE GENOMIC DNA]</scope>
    <source>
        <strain evidence="9 10">DSM 16230</strain>
    </source>
</reference>
<dbReference type="Gene3D" id="1.20.1250.20">
    <property type="entry name" value="MFS general substrate transporter like domains"/>
    <property type="match status" value="1"/>
</dbReference>
<dbReference type="OrthoDB" id="2321349at2"/>
<gene>
    <name evidence="9" type="ORF">FD50_GL001701</name>
</gene>
<evidence type="ECO:0000256" key="2">
    <source>
        <dbReference type="ARBA" id="ARBA00022448"/>
    </source>
</evidence>
<name>A0A0R1V5Z3_9LACO</name>
<feature type="transmembrane region" description="Helical" evidence="7">
    <location>
        <begin position="352"/>
        <end position="378"/>
    </location>
</feature>
<dbReference type="CDD" id="cd17321">
    <property type="entry name" value="MFS_MMR_MDR_like"/>
    <property type="match status" value="1"/>
</dbReference>
<dbReference type="GO" id="GO:0022857">
    <property type="term" value="F:transmembrane transporter activity"/>
    <property type="evidence" value="ECO:0007669"/>
    <property type="project" value="InterPro"/>
</dbReference>
<dbReference type="PRINTS" id="PR01036">
    <property type="entry name" value="TCRTETB"/>
</dbReference>